<evidence type="ECO:0000313" key="1">
    <source>
        <dbReference type="EMBL" id="TDV48994.1"/>
    </source>
</evidence>
<accession>A0A4R7VHZ9</accession>
<name>A0A4R7VHZ9_9PSEU</name>
<protein>
    <submittedName>
        <fullName evidence="1">Uncharacterized protein</fullName>
    </submittedName>
</protein>
<keyword evidence="2" id="KW-1185">Reference proteome</keyword>
<dbReference type="AlphaFoldDB" id="A0A4R7VHZ9"/>
<dbReference type="RefSeq" id="WP_166664200.1">
    <property type="nucleotide sequence ID" value="NZ_SOCP01000008.1"/>
</dbReference>
<proteinExistence type="predicted"/>
<reference evidence="1 2" key="1">
    <citation type="submission" date="2019-03" db="EMBL/GenBank/DDBJ databases">
        <title>Genomic Encyclopedia of Archaeal and Bacterial Type Strains, Phase II (KMG-II): from individual species to whole genera.</title>
        <authorList>
            <person name="Goeker M."/>
        </authorList>
    </citation>
    <scope>NUCLEOTIDE SEQUENCE [LARGE SCALE GENOMIC DNA]</scope>
    <source>
        <strain evidence="1 2">DSM 45499</strain>
    </source>
</reference>
<evidence type="ECO:0000313" key="2">
    <source>
        <dbReference type="Proteomes" id="UP000294927"/>
    </source>
</evidence>
<sequence>MGVDLTHDAWNPHDRAFPAESFVTVDELRDVVRQWAFGDVLPPPAVPWVSVPHESVSWFWSEGPVLAVPTVKR</sequence>
<gene>
    <name evidence="1" type="ORF">CLV71_108355</name>
</gene>
<dbReference type="EMBL" id="SOCP01000008">
    <property type="protein sequence ID" value="TDV48994.1"/>
    <property type="molecule type" value="Genomic_DNA"/>
</dbReference>
<dbReference type="Proteomes" id="UP000294927">
    <property type="component" value="Unassembled WGS sequence"/>
</dbReference>
<organism evidence="1 2">
    <name type="scientific">Actinophytocola oryzae</name>
    <dbReference type="NCBI Taxonomy" id="502181"/>
    <lineage>
        <taxon>Bacteria</taxon>
        <taxon>Bacillati</taxon>
        <taxon>Actinomycetota</taxon>
        <taxon>Actinomycetes</taxon>
        <taxon>Pseudonocardiales</taxon>
        <taxon>Pseudonocardiaceae</taxon>
    </lineage>
</organism>
<comment type="caution">
    <text evidence="1">The sequence shown here is derived from an EMBL/GenBank/DDBJ whole genome shotgun (WGS) entry which is preliminary data.</text>
</comment>